<feature type="region of interest" description="Disordered" evidence="1">
    <location>
        <begin position="1"/>
        <end position="54"/>
    </location>
</feature>
<protein>
    <submittedName>
        <fullName evidence="2">Uncharacterized protein</fullName>
    </submittedName>
</protein>
<sequence>MTMMNPSAPRAASVPGGRTPPPNAATSQRTLTVVDRGGSSGTANRPGNNSGKVGGVAVSSGRYVNAILSILNHPTVVAPKNDKSTVSSSERRHERKRQCIQTLDRLVPPLFYYSRNNYCDLDGGEDALENKDESNNTKKRKRSESTEDDEHDAAHPPDGISKTASTTGETNQCSSRNENHNLTNSSYLATLRQQLSHYKLQNQRLCDRRMSVFHLLVELHECYETGLDGIARLNDLRYVPDNVMMDRPSSKS</sequence>
<gene>
    <name evidence="2" type="ORF">HJC23_009182</name>
</gene>
<accession>A0ABD3PM95</accession>
<feature type="region of interest" description="Disordered" evidence="1">
    <location>
        <begin position="125"/>
        <end position="181"/>
    </location>
</feature>
<dbReference type="Proteomes" id="UP001516023">
    <property type="component" value="Unassembled WGS sequence"/>
</dbReference>
<evidence type="ECO:0000313" key="2">
    <source>
        <dbReference type="EMBL" id="KAL3788376.1"/>
    </source>
</evidence>
<evidence type="ECO:0000313" key="3">
    <source>
        <dbReference type="Proteomes" id="UP001516023"/>
    </source>
</evidence>
<feature type="region of interest" description="Disordered" evidence="1">
    <location>
        <begin position="78"/>
        <end position="97"/>
    </location>
</feature>
<organism evidence="2 3">
    <name type="scientific">Cyclotella cryptica</name>
    <dbReference type="NCBI Taxonomy" id="29204"/>
    <lineage>
        <taxon>Eukaryota</taxon>
        <taxon>Sar</taxon>
        <taxon>Stramenopiles</taxon>
        <taxon>Ochrophyta</taxon>
        <taxon>Bacillariophyta</taxon>
        <taxon>Coscinodiscophyceae</taxon>
        <taxon>Thalassiosirophycidae</taxon>
        <taxon>Stephanodiscales</taxon>
        <taxon>Stephanodiscaceae</taxon>
        <taxon>Cyclotella</taxon>
    </lineage>
</organism>
<feature type="compositionally biased region" description="Polar residues" evidence="1">
    <location>
        <begin position="162"/>
        <end position="181"/>
    </location>
</feature>
<evidence type="ECO:0000256" key="1">
    <source>
        <dbReference type="SAM" id="MobiDB-lite"/>
    </source>
</evidence>
<comment type="caution">
    <text evidence="2">The sequence shown here is derived from an EMBL/GenBank/DDBJ whole genome shotgun (WGS) entry which is preliminary data.</text>
</comment>
<dbReference type="EMBL" id="JABMIG020000157">
    <property type="protein sequence ID" value="KAL3788376.1"/>
    <property type="molecule type" value="Genomic_DNA"/>
</dbReference>
<dbReference type="AlphaFoldDB" id="A0ABD3PM95"/>
<keyword evidence="3" id="KW-1185">Reference proteome</keyword>
<reference evidence="2 3" key="1">
    <citation type="journal article" date="2020" name="G3 (Bethesda)">
        <title>Improved Reference Genome for Cyclotella cryptica CCMP332, a Model for Cell Wall Morphogenesis, Salinity Adaptation, and Lipid Production in Diatoms (Bacillariophyta).</title>
        <authorList>
            <person name="Roberts W.R."/>
            <person name="Downey K.M."/>
            <person name="Ruck E.C."/>
            <person name="Traller J.C."/>
            <person name="Alverson A.J."/>
        </authorList>
    </citation>
    <scope>NUCLEOTIDE SEQUENCE [LARGE SCALE GENOMIC DNA]</scope>
    <source>
        <strain evidence="2 3">CCMP332</strain>
    </source>
</reference>
<name>A0ABD3PM95_9STRA</name>
<proteinExistence type="predicted"/>